<organism evidence="1 2">
    <name type="scientific">Demequina activiva</name>
    <dbReference type="NCBI Taxonomy" id="1582364"/>
    <lineage>
        <taxon>Bacteria</taxon>
        <taxon>Bacillati</taxon>
        <taxon>Actinomycetota</taxon>
        <taxon>Actinomycetes</taxon>
        <taxon>Micrococcales</taxon>
        <taxon>Demequinaceae</taxon>
        <taxon>Demequina</taxon>
    </lineage>
</organism>
<name>A0A919UGT9_9MICO</name>
<dbReference type="Proteomes" id="UP000652354">
    <property type="component" value="Unassembled WGS sequence"/>
</dbReference>
<gene>
    <name evidence="1" type="ORF">Dac01nite_19340</name>
</gene>
<dbReference type="AlphaFoldDB" id="A0A919UGT9"/>
<accession>A0A919UGT9</accession>
<comment type="caution">
    <text evidence="1">The sequence shown here is derived from an EMBL/GenBank/DDBJ whole genome shotgun (WGS) entry which is preliminary data.</text>
</comment>
<protein>
    <submittedName>
        <fullName evidence="1">Uncharacterized protein</fullName>
    </submittedName>
</protein>
<keyword evidence="2" id="KW-1185">Reference proteome</keyword>
<proteinExistence type="predicted"/>
<sequence length="183" mass="19695">MAGTPAWMNPIRPAVGNDLPVPVSSDLEPRTYFRTLDAAMADFELPLGAVDRARLAVRGLDFEHVYIPESRAYIALEAHGRTSPVAYVMPHYVALHPADAPSEFVEIAEPEELRLPDAAPAATTTPRAVAPQRARASAVQDTQAVTKAERLAAQRARATEPVATPCPTCFTHLPATGLCDWCG</sequence>
<dbReference type="EMBL" id="BONR01000004">
    <property type="protein sequence ID" value="GIG55182.1"/>
    <property type="molecule type" value="Genomic_DNA"/>
</dbReference>
<reference evidence="1" key="1">
    <citation type="submission" date="2021-01" db="EMBL/GenBank/DDBJ databases">
        <title>Whole genome shotgun sequence of Demequina activiva NBRC 110675.</title>
        <authorList>
            <person name="Komaki H."/>
            <person name="Tamura T."/>
        </authorList>
    </citation>
    <scope>NUCLEOTIDE SEQUENCE</scope>
    <source>
        <strain evidence="1">NBRC 110675</strain>
    </source>
</reference>
<evidence type="ECO:0000313" key="2">
    <source>
        <dbReference type="Proteomes" id="UP000652354"/>
    </source>
</evidence>
<evidence type="ECO:0000313" key="1">
    <source>
        <dbReference type="EMBL" id="GIG55182.1"/>
    </source>
</evidence>